<dbReference type="RefSeq" id="XP_016607850.1">
    <property type="nucleotide sequence ID" value="XM_016753411.1"/>
</dbReference>
<proteinExistence type="predicted"/>
<dbReference type="InterPro" id="IPR002347">
    <property type="entry name" value="SDR_fam"/>
</dbReference>
<dbReference type="SUPFAM" id="SSF51735">
    <property type="entry name" value="NAD(P)-binding Rossmann-fold domains"/>
    <property type="match status" value="1"/>
</dbReference>
<dbReference type="GO" id="GO:0016491">
    <property type="term" value="F:oxidoreductase activity"/>
    <property type="evidence" value="ECO:0007669"/>
    <property type="project" value="UniProtKB-KW"/>
</dbReference>
<keyword evidence="3" id="KW-1185">Reference proteome</keyword>
<dbReference type="InParanoid" id="A0A0L0HEC1"/>
<dbReference type="GeneID" id="27688581"/>
<organism evidence="2 3">
    <name type="scientific">Spizellomyces punctatus (strain DAOM BR117)</name>
    <dbReference type="NCBI Taxonomy" id="645134"/>
    <lineage>
        <taxon>Eukaryota</taxon>
        <taxon>Fungi</taxon>
        <taxon>Fungi incertae sedis</taxon>
        <taxon>Chytridiomycota</taxon>
        <taxon>Chytridiomycota incertae sedis</taxon>
        <taxon>Chytridiomycetes</taxon>
        <taxon>Spizellomycetales</taxon>
        <taxon>Spizellomycetaceae</taxon>
        <taxon>Spizellomyces</taxon>
    </lineage>
</organism>
<evidence type="ECO:0008006" key="4">
    <source>
        <dbReference type="Google" id="ProtNLM"/>
    </source>
</evidence>
<dbReference type="STRING" id="645134.A0A0L0HEC1"/>
<dbReference type="Proteomes" id="UP000053201">
    <property type="component" value="Unassembled WGS sequence"/>
</dbReference>
<dbReference type="Pfam" id="PF00106">
    <property type="entry name" value="adh_short"/>
    <property type="match status" value="1"/>
</dbReference>
<dbReference type="PRINTS" id="PR00081">
    <property type="entry name" value="GDHRDH"/>
</dbReference>
<sequence>MPSFAAARAYNATVNLANKRFLVVGGTSGIGQATALKLASLHASISVAGRNATAGSTLVAQLSDLNPKGHHEFLPIDMTLMKDIRRFAAAYRNTYTELNGLVISAGFMTMKGRTETVEGIDQKMAVHYYGRALLIKELLPLLEAASEKGEDSRVLSIFAAGLGGPIHFEDLDLKTTYNLKTTAEATSGYNDLLVNELSIRHPSISFMHIAPGVIETPLTKNLPLYLRVPAKILAKLMANSPDECAEIMTYVLTSDQYKRGWWLLSDKGEPLKPQKYHTDEAREAVWKHTNSLIG</sequence>
<name>A0A0L0HEC1_SPIPD</name>
<dbReference type="PANTHER" id="PTHR47534:SF3">
    <property type="entry name" value="ALCOHOL DEHYDROGENASE-LIKE C-TERMINAL DOMAIN-CONTAINING PROTEIN"/>
    <property type="match status" value="1"/>
</dbReference>
<protein>
    <recommendedName>
        <fullName evidence="4">NAD(P)-binding protein</fullName>
    </recommendedName>
</protein>
<dbReference type="Gene3D" id="3.40.50.720">
    <property type="entry name" value="NAD(P)-binding Rossmann-like Domain"/>
    <property type="match status" value="1"/>
</dbReference>
<dbReference type="OMA" id="APHIYLI"/>
<gene>
    <name evidence="2" type="ORF">SPPG_05187</name>
</gene>
<dbReference type="eggNOG" id="KOG1208">
    <property type="taxonomic scope" value="Eukaryota"/>
</dbReference>
<dbReference type="InterPro" id="IPR036291">
    <property type="entry name" value="NAD(P)-bd_dom_sf"/>
</dbReference>
<dbReference type="EMBL" id="KQ257457">
    <property type="protein sequence ID" value="KNC99810.1"/>
    <property type="molecule type" value="Genomic_DNA"/>
</dbReference>
<dbReference type="InterPro" id="IPR052228">
    <property type="entry name" value="Sec_Metab_Biosynth_Oxidored"/>
</dbReference>
<dbReference type="VEuPathDB" id="FungiDB:SPPG_05187"/>
<keyword evidence="1" id="KW-0560">Oxidoreductase</keyword>
<dbReference type="PANTHER" id="PTHR47534">
    <property type="entry name" value="YALI0E05731P"/>
    <property type="match status" value="1"/>
</dbReference>
<dbReference type="OrthoDB" id="2898509at2759"/>
<evidence type="ECO:0000256" key="1">
    <source>
        <dbReference type="ARBA" id="ARBA00023002"/>
    </source>
</evidence>
<evidence type="ECO:0000313" key="2">
    <source>
        <dbReference type="EMBL" id="KNC99810.1"/>
    </source>
</evidence>
<reference evidence="2 3" key="1">
    <citation type="submission" date="2009-08" db="EMBL/GenBank/DDBJ databases">
        <title>The Genome Sequence of Spizellomyces punctatus strain DAOM BR117.</title>
        <authorList>
            <consortium name="The Broad Institute Genome Sequencing Platform"/>
            <person name="Russ C."/>
            <person name="Cuomo C."/>
            <person name="Shea T."/>
            <person name="Young S.K."/>
            <person name="Zeng Q."/>
            <person name="Koehrsen M."/>
            <person name="Haas B."/>
            <person name="Borodovsky M."/>
            <person name="Guigo R."/>
            <person name="Alvarado L."/>
            <person name="Berlin A."/>
            <person name="Bochicchio J."/>
            <person name="Borenstein D."/>
            <person name="Chapman S."/>
            <person name="Chen Z."/>
            <person name="Engels R."/>
            <person name="Freedman E."/>
            <person name="Gellesch M."/>
            <person name="Goldberg J."/>
            <person name="Griggs A."/>
            <person name="Gujja S."/>
            <person name="Heiman D."/>
            <person name="Hepburn T."/>
            <person name="Howarth C."/>
            <person name="Jen D."/>
            <person name="Larson L."/>
            <person name="Lewis B."/>
            <person name="Mehta T."/>
            <person name="Park D."/>
            <person name="Pearson M."/>
            <person name="Roberts A."/>
            <person name="Saif S."/>
            <person name="Shenoy N."/>
            <person name="Sisk P."/>
            <person name="Stolte C."/>
            <person name="Sykes S."/>
            <person name="Thomson T."/>
            <person name="Walk T."/>
            <person name="White J."/>
            <person name="Yandava C."/>
            <person name="Burger G."/>
            <person name="Gray M.W."/>
            <person name="Holland P.W.H."/>
            <person name="King N."/>
            <person name="Lang F.B.F."/>
            <person name="Roger A.J."/>
            <person name="Ruiz-Trillo I."/>
            <person name="Lander E."/>
            <person name="Nusbaum C."/>
        </authorList>
    </citation>
    <scope>NUCLEOTIDE SEQUENCE [LARGE SCALE GENOMIC DNA]</scope>
    <source>
        <strain evidence="2 3">DAOM BR117</strain>
    </source>
</reference>
<accession>A0A0L0HEC1</accession>
<evidence type="ECO:0000313" key="3">
    <source>
        <dbReference type="Proteomes" id="UP000053201"/>
    </source>
</evidence>
<dbReference type="AlphaFoldDB" id="A0A0L0HEC1"/>